<dbReference type="RefSeq" id="WP_087580925.1">
    <property type="nucleotide sequence ID" value="NZ_NDYQ01000001.1"/>
</dbReference>
<dbReference type="Pfam" id="PF05538">
    <property type="entry name" value="Campylo_MOMP"/>
    <property type="match status" value="1"/>
</dbReference>
<dbReference type="AlphaFoldDB" id="A0A1Y5NN50"/>
<feature type="chain" id="PRO_5012305945" description="Major outer membrane protein" evidence="1">
    <location>
        <begin position="24"/>
        <end position="445"/>
    </location>
</feature>
<dbReference type="Proteomes" id="UP000195893">
    <property type="component" value="Unassembled WGS sequence"/>
</dbReference>
<dbReference type="InterPro" id="IPR023614">
    <property type="entry name" value="Porin_dom_sf"/>
</dbReference>
<comment type="caution">
    <text evidence="2">The sequence shown here is derived from an EMBL/GenBank/DDBJ whole genome shotgun (WGS) entry which is preliminary data.</text>
</comment>
<dbReference type="EMBL" id="NDYQ01000001">
    <property type="protein sequence ID" value="OUT19485.1"/>
    <property type="molecule type" value="Genomic_DNA"/>
</dbReference>
<feature type="signal peptide" evidence="1">
    <location>
        <begin position="1"/>
        <end position="23"/>
    </location>
</feature>
<dbReference type="Gene3D" id="2.40.160.10">
    <property type="entry name" value="Porin"/>
    <property type="match status" value="1"/>
</dbReference>
<proteinExistence type="predicted"/>
<dbReference type="InterPro" id="IPR008439">
    <property type="entry name" value="Campylo_MOMP"/>
</dbReference>
<accession>A0A1Y5NN50</accession>
<evidence type="ECO:0000313" key="3">
    <source>
        <dbReference type="Proteomes" id="UP000195893"/>
    </source>
</evidence>
<evidence type="ECO:0000256" key="1">
    <source>
        <dbReference type="SAM" id="SignalP"/>
    </source>
</evidence>
<organism evidence="2 3">
    <name type="scientific">Campylobacter concisus</name>
    <dbReference type="NCBI Taxonomy" id="199"/>
    <lineage>
        <taxon>Bacteria</taxon>
        <taxon>Pseudomonadati</taxon>
        <taxon>Campylobacterota</taxon>
        <taxon>Epsilonproteobacteria</taxon>
        <taxon>Campylobacterales</taxon>
        <taxon>Campylobacteraceae</taxon>
        <taxon>Campylobacter</taxon>
    </lineage>
</organism>
<gene>
    <name evidence="2" type="ORF">B9N60_00770</name>
</gene>
<reference evidence="2 3" key="1">
    <citation type="submission" date="2017-04" db="EMBL/GenBank/DDBJ databases">
        <title>Complete genome of Campylobacter concisus ATCC 33237T and draft genomes for an additional eight well characterized C. concisus strains.</title>
        <authorList>
            <person name="Cornelius A.J."/>
            <person name="Miller W.G."/>
            <person name="Lastovica A.J."/>
            <person name="On S.L."/>
            <person name="French N.P."/>
            <person name="Vandenberg O."/>
            <person name="Biggs P.J."/>
        </authorList>
    </citation>
    <scope>NUCLEOTIDE SEQUENCE [LARGE SCALE GENOMIC DNA]</scope>
    <source>
        <strain evidence="2 3">Lasto127.99</strain>
    </source>
</reference>
<name>A0A1Y5NN50_9BACT</name>
<evidence type="ECO:0008006" key="4">
    <source>
        <dbReference type="Google" id="ProtNLM"/>
    </source>
</evidence>
<evidence type="ECO:0000313" key="2">
    <source>
        <dbReference type="EMBL" id="OUT19485.1"/>
    </source>
</evidence>
<protein>
    <recommendedName>
        <fullName evidence="4">Major outer membrane protein</fullName>
    </recommendedName>
</protein>
<sequence>MKLTKVSLAALVALGAFSSVASATPLEEAIKNVDLSGFARYRYTNDHYKSSPDTKAKTNDTASHAFRMETAFKAAIDDNFFGVLRLRYSTSDGSGDNAGAGTDKTNTTGTFGVYEMYLGYKVADTTITAGKQLVKGFFIDSDIAGTGLKVVSTDVPGLTLTAAAYDAIDNDADIDRNAPVAPAVVGTPKKDAFGHIKYKAKSPDIDGPLLSRLGSDEFSDAAGNIYNLGAMGNYDPVSFKVAITNIQEVATLYGTEAGVSFNVTDDVNLNLKGQYAYSDSDHKKVADATFWAVQAGTKLFGAKLNAGYLDFDAKNKENDAKNKDKIAFTSIDGNGELINPTKILNGVMSGGSQYYNNIKGNNDYWFVNAGYDIDKFGFGAGYTQGKGTSYALGKERAKRNEWSLDASYKYSKKLTFLSWYAAAKDKKDGESYKQNRIRFEAKYSF</sequence>
<keyword evidence="1" id="KW-0732">Signal</keyword>
<dbReference type="SUPFAM" id="SSF56935">
    <property type="entry name" value="Porins"/>
    <property type="match status" value="1"/>
</dbReference>